<keyword evidence="5 9" id="KW-0460">Magnesium</keyword>
<proteinExistence type="inferred from homology"/>
<evidence type="ECO:0000259" key="10">
    <source>
        <dbReference type="PROSITE" id="PS51371"/>
    </source>
</evidence>
<accession>A0A399LYZ7</accession>
<comment type="subunit">
    <text evidence="9">Homodimer.</text>
</comment>
<dbReference type="CDD" id="cd04606">
    <property type="entry name" value="CBS_pair_Mg_transporter"/>
    <property type="match status" value="1"/>
</dbReference>
<gene>
    <name evidence="11" type="primary">mgtE</name>
    <name evidence="11" type="ORF">D0894_25760</name>
</gene>
<dbReference type="AlphaFoldDB" id="A0A399LYZ7"/>
<feature type="domain" description="CBS" evidence="10">
    <location>
        <begin position="104"/>
        <end position="160"/>
    </location>
</feature>
<dbReference type="PANTHER" id="PTHR41394">
    <property type="entry name" value="MAGNESIUM TRANSPORTER MGTE"/>
    <property type="match status" value="1"/>
</dbReference>
<evidence type="ECO:0000256" key="5">
    <source>
        <dbReference type="ARBA" id="ARBA00022842"/>
    </source>
</evidence>
<comment type="function">
    <text evidence="9">Acts as a magnesium transporter.</text>
</comment>
<evidence type="ECO:0000256" key="8">
    <source>
        <dbReference type="PROSITE-ProRule" id="PRU00703"/>
    </source>
</evidence>
<dbReference type="GO" id="GO:0005886">
    <property type="term" value="C:plasma membrane"/>
    <property type="evidence" value="ECO:0007669"/>
    <property type="project" value="UniProtKB-SubCell"/>
</dbReference>
<comment type="similarity">
    <text evidence="2 9">Belongs to the SLC41A transporter family.</text>
</comment>
<dbReference type="InterPro" id="IPR046342">
    <property type="entry name" value="CBS_dom_sf"/>
</dbReference>
<evidence type="ECO:0000313" key="11">
    <source>
        <dbReference type="EMBL" id="RII74489.1"/>
    </source>
</evidence>
<dbReference type="PROSITE" id="PS51371">
    <property type="entry name" value="CBS"/>
    <property type="match status" value="2"/>
</dbReference>
<feature type="transmembrane region" description="Helical" evidence="9">
    <location>
        <begin position="326"/>
        <end position="349"/>
    </location>
</feature>
<dbReference type="Pfam" id="PF00571">
    <property type="entry name" value="CBS"/>
    <property type="match status" value="2"/>
</dbReference>
<sequence>MHHVSDVHVSPFDLRQAAQARRNDLLHPDGYPEGTAGHLMTSEYSSLDAGLSASQAIDMLRREAADAETIYQSYVLDEQRNLLGTLSLRELILAAPDQPIEHIMVRSVICACTSTRREEVARQIREHDLLAVPVLDELGRLVGIVTCDDALDVVVEEATEDFHKGASITNHVGNLRDATVGLLYRKRVLWLVLLVFGNLFSGAGIAAFEETIAAHIALVFFLPLLVDSGGNAGAQSATLMVRGLATGEVMMRDWLRMLGRECGVALALGGTMAIAVASLGVLRGGPEIAVIVASSMLIIVLVGSLIGMSLPFMFTRLKLDPATASGPLVTSIADAAGVLVYFGIASYVLDI</sequence>
<comment type="subcellular location">
    <subcellularLocation>
        <location evidence="9">Cell membrane</location>
        <topology evidence="9">Multi-pass membrane protein</topology>
    </subcellularLocation>
    <subcellularLocation>
        <location evidence="1">Membrane</location>
        <topology evidence="1">Multi-pass membrane protein</topology>
    </subcellularLocation>
</comment>
<feature type="domain" description="CBS" evidence="10">
    <location>
        <begin position="40"/>
        <end position="102"/>
    </location>
</feature>
<dbReference type="SUPFAM" id="SSF161093">
    <property type="entry name" value="MgtE membrane domain-like"/>
    <property type="match status" value="1"/>
</dbReference>
<dbReference type="GO" id="GO:0015095">
    <property type="term" value="F:magnesium ion transmembrane transporter activity"/>
    <property type="evidence" value="ECO:0007669"/>
    <property type="project" value="UniProtKB-UniRule"/>
</dbReference>
<dbReference type="Gene3D" id="1.10.357.20">
    <property type="entry name" value="SLC41 divalent cation transporters, integral membrane domain"/>
    <property type="match status" value="1"/>
</dbReference>
<evidence type="ECO:0000256" key="9">
    <source>
        <dbReference type="RuleBase" id="RU362011"/>
    </source>
</evidence>
<dbReference type="GO" id="GO:0046872">
    <property type="term" value="F:metal ion binding"/>
    <property type="evidence" value="ECO:0007669"/>
    <property type="project" value="UniProtKB-KW"/>
</dbReference>
<reference evidence="11 12" key="1">
    <citation type="submission" date="2018-08" db="EMBL/GenBank/DDBJ databases">
        <title>Draft genome sequence of the cyanotroph, Pseudomonas monteilii BCN3.</title>
        <authorList>
            <person name="Jones L.B."/>
            <person name="Kunz D.A."/>
        </authorList>
    </citation>
    <scope>NUCLEOTIDE SEQUENCE [LARGE SCALE GENOMIC DNA]</scope>
    <source>
        <strain evidence="11 12">BCN3</strain>
    </source>
</reference>
<dbReference type="Proteomes" id="UP000265875">
    <property type="component" value="Unassembled WGS sequence"/>
</dbReference>
<dbReference type="InterPro" id="IPR006669">
    <property type="entry name" value="MgtE_transporter"/>
</dbReference>
<feature type="transmembrane region" description="Helical" evidence="9">
    <location>
        <begin position="188"/>
        <end position="208"/>
    </location>
</feature>
<feature type="transmembrane region" description="Helical" evidence="9">
    <location>
        <begin position="214"/>
        <end position="241"/>
    </location>
</feature>
<dbReference type="NCBIfam" id="TIGR00400">
    <property type="entry name" value="mgtE"/>
    <property type="match status" value="1"/>
</dbReference>
<evidence type="ECO:0000256" key="1">
    <source>
        <dbReference type="ARBA" id="ARBA00004141"/>
    </source>
</evidence>
<dbReference type="PANTHER" id="PTHR41394:SF8">
    <property type="entry name" value="MAGNESIUM TRANSPORTER MGTE"/>
    <property type="match status" value="1"/>
</dbReference>
<keyword evidence="8" id="KW-0129">CBS domain</keyword>
<evidence type="ECO:0000256" key="2">
    <source>
        <dbReference type="ARBA" id="ARBA00009749"/>
    </source>
</evidence>
<evidence type="ECO:0000256" key="3">
    <source>
        <dbReference type="ARBA" id="ARBA00022448"/>
    </source>
</evidence>
<dbReference type="InterPro" id="IPR006667">
    <property type="entry name" value="SLC41_membr_dom"/>
</dbReference>
<name>A0A399LYZ7_9PSED</name>
<feature type="transmembrane region" description="Helical" evidence="9">
    <location>
        <begin position="262"/>
        <end position="282"/>
    </location>
</feature>
<dbReference type="EMBL" id="QWLL01000060">
    <property type="protein sequence ID" value="RII74489.1"/>
    <property type="molecule type" value="Genomic_DNA"/>
</dbReference>
<dbReference type="SMART" id="SM00116">
    <property type="entry name" value="CBS"/>
    <property type="match status" value="2"/>
</dbReference>
<dbReference type="Pfam" id="PF01769">
    <property type="entry name" value="MgtE"/>
    <property type="match status" value="1"/>
</dbReference>
<organism evidence="11 12">
    <name type="scientific">Pseudomonas monteilii</name>
    <dbReference type="NCBI Taxonomy" id="76759"/>
    <lineage>
        <taxon>Bacteria</taxon>
        <taxon>Pseudomonadati</taxon>
        <taxon>Pseudomonadota</taxon>
        <taxon>Gammaproteobacteria</taxon>
        <taxon>Pseudomonadales</taxon>
        <taxon>Pseudomonadaceae</taxon>
        <taxon>Pseudomonas</taxon>
    </lineage>
</organism>
<dbReference type="RefSeq" id="WP_119371754.1">
    <property type="nucleotide sequence ID" value="NZ_QWLL01000060.1"/>
</dbReference>
<comment type="caution">
    <text evidence="11">The sequence shown here is derived from an EMBL/GenBank/DDBJ whole genome shotgun (WGS) entry which is preliminary data.</text>
</comment>
<dbReference type="Gene3D" id="3.10.580.10">
    <property type="entry name" value="CBS-domain"/>
    <property type="match status" value="1"/>
</dbReference>
<keyword evidence="9" id="KW-1003">Cell membrane</keyword>
<dbReference type="InterPro" id="IPR000644">
    <property type="entry name" value="CBS_dom"/>
</dbReference>
<dbReference type="SUPFAM" id="SSF54631">
    <property type="entry name" value="CBS-domain pair"/>
    <property type="match status" value="1"/>
</dbReference>
<keyword evidence="6 9" id="KW-1133">Transmembrane helix</keyword>
<protein>
    <recommendedName>
        <fullName evidence="9">Magnesium transporter MgtE</fullName>
    </recommendedName>
</protein>
<keyword evidence="9" id="KW-0479">Metal-binding</keyword>
<keyword evidence="4 9" id="KW-0812">Transmembrane</keyword>
<evidence type="ECO:0000256" key="6">
    <source>
        <dbReference type="ARBA" id="ARBA00022989"/>
    </source>
</evidence>
<keyword evidence="3 9" id="KW-0813">Transport</keyword>
<evidence type="ECO:0000256" key="4">
    <source>
        <dbReference type="ARBA" id="ARBA00022692"/>
    </source>
</evidence>
<evidence type="ECO:0000313" key="12">
    <source>
        <dbReference type="Proteomes" id="UP000265875"/>
    </source>
</evidence>
<feature type="transmembrane region" description="Helical" evidence="9">
    <location>
        <begin position="288"/>
        <end position="314"/>
    </location>
</feature>
<dbReference type="InterPro" id="IPR036739">
    <property type="entry name" value="SLC41_membr_dom_sf"/>
</dbReference>
<evidence type="ECO:0000256" key="7">
    <source>
        <dbReference type="ARBA" id="ARBA00023136"/>
    </source>
</evidence>
<keyword evidence="7 9" id="KW-0472">Membrane</keyword>